<keyword evidence="5" id="KW-1185">Reference proteome</keyword>
<sequence>MIIAVNTRLLQKNNLEGIGRFTFETFKRMVLNHPEVDFIFCFDRKFDASFIFASNVKPLIIYPQARHPFLYYLWFEYALPNALKPYKVDVLLSPDGFIPLKSNIKTLAVIHDIAFEHDANGVDWLTQTYYKHYFPKFAKKANRIATVSTFSKQDIIKTYGINESKIDVVYNGVSAVFKALSLPEKEQVKVKITNGKPYFVYTGSIHPRKNIITLLKAFEALKKQHQVQHQLVLVGRKAWKNKELEQFLSQMTFKNEVIFTGKLSDEELSKVLASADVAVYPSTFEGFGLPVIEAFACGVPIITSKNTAMEEIAKGAAHLFNPLDDDELKNLLFNLITHPFKTEEKIKLGFKVAQSYTWDGVAEKLWTSLIKTTTC</sequence>
<reference evidence="4 5" key="1">
    <citation type="submission" date="2019-04" db="EMBL/GenBank/DDBJ databases">
        <title>Pedobacter sp. AR-3-17 sp. nov., isolated from Arctic soil.</title>
        <authorList>
            <person name="Dahal R.H."/>
            <person name="Kim D.-U."/>
        </authorList>
    </citation>
    <scope>NUCLEOTIDE SEQUENCE [LARGE SCALE GENOMIC DNA]</scope>
    <source>
        <strain evidence="4 5">AR-3-17</strain>
    </source>
</reference>
<organism evidence="4 5">
    <name type="scientific">Pedobacter cryophilus</name>
    <dbReference type="NCBI Taxonomy" id="2571271"/>
    <lineage>
        <taxon>Bacteria</taxon>
        <taxon>Pseudomonadati</taxon>
        <taxon>Bacteroidota</taxon>
        <taxon>Sphingobacteriia</taxon>
        <taxon>Sphingobacteriales</taxon>
        <taxon>Sphingobacteriaceae</taxon>
        <taxon>Pedobacter</taxon>
    </lineage>
</organism>
<gene>
    <name evidence="4" type="ORF">FA046_01740</name>
</gene>
<dbReference type="OrthoDB" id="9801609at2"/>
<dbReference type="Proteomes" id="UP000308181">
    <property type="component" value="Unassembled WGS sequence"/>
</dbReference>
<dbReference type="PANTHER" id="PTHR46401">
    <property type="entry name" value="GLYCOSYLTRANSFERASE WBBK-RELATED"/>
    <property type="match status" value="1"/>
</dbReference>
<dbReference type="RefSeq" id="WP_136824640.1">
    <property type="nucleotide sequence ID" value="NZ_SWBP01000001.1"/>
</dbReference>
<comment type="caution">
    <text evidence="4">The sequence shown here is derived from an EMBL/GenBank/DDBJ whole genome shotgun (WGS) entry which is preliminary data.</text>
</comment>
<dbReference type="SUPFAM" id="SSF53756">
    <property type="entry name" value="UDP-Glycosyltransferase/glycogen phosphorylase"/>
    <property type="match status" value="1"/>
</dbReference>
<dbReference type="Pfam" id="PF00534">
    <property type="entry name" value="Glycos_transf_1"/>
    <property type="match status" value="1"/>
</dbReference>
<keyword evidence="1 4" id="KW-0808">Transferase</keyword>
<accession>A0A4U1C3N8</accession>
<evidence type="ECO:0000259" key="2">
    <source>
        <dbReference type="Pfam" id="PF00534"/>
    </source>
</evidence>
<evidence type="ECO:0000313" key="5">
    <source>
        <dbReference type="Proteomes" id="UP000308181"/>
    </source>
</evidence>
<dbReference type="InterPro" id="IPR028098">
    <property type="entry name" value="Glyco_trans_4-like_N"/>
</dbReference>
<name>A0A4U1C3N8_9SPHI</name>
<evidence type="ECO:0000256" key="1">
    <source>
        <dbReference type="ARBA" id="ARBA00022679"/>
    </source>
</evidence>
<feature type="domain" description="Glycosyl transferase family 1" evidence="2">
    <location>
        <begin position="185"/>
        <end position="345"/>
    </location>
</feature>
<dbReference type="CDD" id="cd03809">
    <property type="entry name" value="GT4_MtfB-like"/>
    <property type="match status" value="1"/>
</dbReference>
<proteinExistence type="predicted"/>
<evidence type="ECO:0000313" key="4">
    <source>
        <dbReference type="EMBL" id="TKC00430.1"/>
    </source>
</evidence>
<dbReference type="GO" id="GO:0016757">
    <property type="term" value="F:glycosyltransferase activity"/>
    <property type="evidence" value="ECO:0007669"/>
    <property type="project" value="InterPro"/>
</dbReference>
<dbReference type="Gene3D" id="3.40.50.2000">
    <property type="entry name" value="Glycogen Phosphorylase B"/>
    <property type="match status" value="2"/>
</dbReference>
<dbReference type="GO" id="GO:0009103">
    <property type="term" value="P:lipopolysaccharide biosynthetic process"/>
    <property type="evidence" value="ECO:0007669"/>
    <property type="project" value="TreeGrafter"/>
</dbReference>
<dbReference type="InterPro" id="IPR001296">
    <property type="entry name" value="Glyco_trans_1"/>
</dbReference>
<protein>
    <submittedName>
        <fullName evidence="4">Glycosyltransferase family 4 protein</fullName>
    </submittedName>
</protein>
<evidence type="ECO:0000259" key="3">
    <source>
        <dbReference type="Pfam" id="PF13439"/>
    </source>
</evidence>
<dbReference type="AlphaFoldDB" id="A0A4U1C3N8"/>
<dbReference type="EMBL" id="SWBP01000001">
    <property type="protein sequence ID" value="TKC00430.1"/>
    <property type="molecule type" value="Genomic_DNA"/>
</dbReference>
<dbReference type="Pfam" id="PF13439">
    <property type="entry name" value="Glyco_transf_4"/>
    <property type="match status" value="1"/>
</dbReference>
<dbReference type="PANTHER" id="PTHR46401:SF2">
    <property type="entry name" value="GLYCOSYLTRANSFERASE WBBK-RELATED"/>
    <property type="match status" value="1"/>
</dbReference>
<feature type="domain" description="Glycosyltransferase subfamily 4-like N-terminal" evidence="3">
    <location>
        <begin position="17"/>
        <end position="174"/>
    </location>
</feature>